<proteinExistence type="predicted"/>
<dbReference type="AlphaFoldDB" id="A0A3B0Y7I3"/>
<dbReference type="EMBL" id="UOFJ01000591">
    <property type="protein sequence ID" value="VAW71322.1"/>
    <property type="molecule type" value="Genomic_DNA"/>
</dbReference>
<sequence>MTFTSEADFEVALINELKNKGWEDKVLKTPSEADLLQNWADILFQNNRGIDRLNDVPLSDTKMQQIVELKILTETPTITDSKQVIPYILN</sequence>
<evidence type="ECO:0000313" key="1">
    <source>
        <dbReference type="EMBL" id="VAW71322.1"/>
    </source>
</evidence>
<protein>
    <submittedName>
        <fullName evidence="1">Type I restriction-modification system, restriction subunit R</fullName>
        <ecNumber evidence="1">3.1.21.3</ecNumber>
    </submittedName>
</protein>
<name>A0A3B0Y7I3_9ZZZZ</name>
<dbReference type="EC" id="3.1.21.3" evidence="1"/>
<dbReference type="GO" id="GO:0009035">
    <property type="term" value="F:type I site-specific deoxyribonuclease activity"/>
    <property type="evidence" value="ECO:0007669"/>
    <property type="project" value="UniProtKB-EC"/>
</dbReference>
<accession>A0A3B0Y7I3</accession>
<organism evidence="1">
    <name type="scientific">hydrothermal vent metagenome</name>
    <dbReference type="NCBI Taxonomy" id="652676"/>
    <lineage>
        <taxon>unclassified sequences</taxon>
        <taxon>metagenomes</taxon>
        <taxon>ecological metagenomes</taxon>
    </lineage>
</organism>
<reference evidence="1" key="1">
    <citation type="submission" date="2018-06" db="EMBL/GenBank/DDBJ databases">
        <authorList>
            <person name="Zhirakovskaya E."/>
        </authorList>
    </citation>
    <scope>NUCLEOTIDE SEQUENCE</scope>
</reference>
<keyword evidence="1" id="KW-0378">Hydrolase</keyword>
<gene>
    <name evidence="1" type="ORF">MNBD_GAMMA10-3104</name>
</gene>